<dbReference type="EMBL" id="NAFK01000151">
    <property type="protein sequence ID" value="OSJ30936.1"/>
    <property type="molecule type" value="Genomic_DNA"/>
</dbReference>
<protein>
    <submittedName>
        <fullName evidence="1">Uncharacterized protein</fullName>
    </submittedName>
</protein>
<comment type="caution">
    <text evidence="1">The sequence shown here is derived from an EMBL/GenBank/DDBJ whole genome shotgun (WGS) entry which is preliminary data.</text>
</comment>
<gene>
    <name evidence="1" type="ORF">BST63_11280</name>
</gene>
<evidence type="ECO:0000313" key="2">
    <source>
        <dbReference type="Proteomes" id="UP000193884"/>
    </source>
</evidence>
<accession>A0ABX3X6W7</accession>
<sequence>MRTVKFNQKDLEELVAEFEKADMFGWAGLLDQAETIRKVDFLLNPEADSNEGPTAFYNRVDLSPTAQDLLHELGARLDELSSTTRGGRSAALFHILMLPEKDFREVVDFVTKNTRPQSRDILKQLLAFDPRHSQAV</sequence>
<proteinExistence type="predicted"/>
<reference evidence="1 2" key="1">
    <citation type="submission" date="2017-03" db="EMBL/GenBank/DDBJ databases">
        <title>Whole genome sequences of fourteen strains of Bradyrhizobium canariense and one strain of Bradyrhizobium japonicum isolated from Lupinus (Papilionoideae: Genisteae) species in Algeria.</title>
        <authorList>
            <person name="Crovadore J."/>
            <person name="Chekireb D."/>
            <person name="Brachmann A."/>
            <person name="Chablais R."/>
            <person name="Cochard B."/>
            <person name="Lefort F."/>
        </authorList>
    </citation>
    <scope>NUCLEOTIDE SEQUENCE [LARGE SCALE GENOMIC DNA]</scope>
    <source>
        <strain evidence="1 2">UBMAN05</strain>
    </source>
</reference>
<name>A0ABX3X6W7_9BRAD</name>
<organism evidence="1 2">
    <name type="scientific">Bradyrhizobium canariense</name>
    <dbReference type="NCBI Taxonomy" id="255045"/>
    <lineage>
        <taxon>Bacteria</taxon>
        <taxon>Pseudomonadati</taxon>
        <taxon>Pseudomonadota</taxon>
        <taxon>Alphaproteobacteria</taxon>
        <taxon>Hyphomicrobiales</taxon>
        <taxon>Nitrobacteraceae</taxon>
        <taxon>Bradyrhizobium</taxon>
    </lineage>
</organism>
<evidence type="ECO:0000313" key="1">
    <source>
        <dbReference type="EMBL" id="OSJ30936.1"/>
    </source>
</evidence>
<keyword evidence="2" id="KW-1185">Reference proteome</keyword>
<dbReference type="Proteomes" id="UP000193884">
    <property type="component" value="Unassembled WGS sequence"/>
</dbReference>